<organism evidence="4 5">
    <name type="scientific">Chelatococcus caeni</name>
    <dbReference type="NCBI Taxonomy" id="1348468"/>
    <lineage>
        <taxon>Bacteria</taxon>
        <taxon>Pseudomonadati</taxon>
        <taxon>Pseudomonadota</taxon>
        <taxon>Alphaproteobacteria</taxon>
        <taxon>Hyphomicrobiales</taxon>
        <taxon>Chelatococcaceae</taxon>
        <taxon>Chelatococcus</taxon>
    </lineage>
</organism>
<accession>A0A840BYR6</accession>
<dbReference type="SUPFAM" id="SSF46955">
    <property type="entry name" value="Putative DNA-binding domain"/>
    <property type="match status" value="1"/>
</dbReference>
<proteinExistence type="predicted"/>
<evidence type="ECO:0000313" key="5">
    <source>
        <dbReference type="Proteomes" id="UP000577362"/>
    </source>
</evidence>
<reference evidence="4 5" key="1">
    <citation type="submission" date="2020-08" db="EMBL/GenBank/DDBJ databases">
        <title>Genomic Encyclopedia of Type Strains, Phase IV (KMG-IV): sequencing the most valuable type-strain genomes for metagenomic binning, comparative biology and taxonomic classification.</title>
        <authorList>
            <person name="Goeker M."/>
        </authorList>
    </citation>
    <scope>NUCLEOTIDE SEQUENCE [LARGE SCALE GENOMIC DNA]</scope>
    <source>
        <strain evidence="4 5">DSM 103737</strain>
    </source>
</reference>
<dbReference type="GO" id="GO:0003677">
    <property type="term" value="F:DNA binding"/>
    <property type="evidence" value="ECO:0007669"/>
    <property type="project" value="UniProtKB-KW"/>
</dbReference>
<keyword evidence="5" id="KW-1185">Reference proteome</keyword>
<protein>
    <submittedName>
        <fullName evidence="4">DNA-binding transcriptional MerR regulator</fullName>
    </submittedName>
</protein>
<evidence type="ECO:0000256" key="2">
    <source>
        <dbReference type="SAM" id="MobiDB-lite"/>
    </source>
</evidence>
<dbReference type="Pfam" id="PF13411">
    <property type="entry name" value="MerR_1"/>
    <property type="match status" value="1"/>
</dbReference>
<dbReference type="SMART" id="SM00422">
    <property type="entry name" value="HTH_MERR"/>
    <property type="match status" value="1"/>
</dbReference>
<dbReference type="GO" id="GO:0003700">
    <property type="term" value="F:DNA-binding transcription factor activity"/>
    <property type="evidence" value="ECO:0007669"/>
    <property type="project" value="InterPro"/>
</dbReference>
<keyword evidence="1 4" id="KW-0238">DNA-binding</keyword>
<dbReference type="Proteomes" id="UP000577362">
    <property type="component" value="Unassembled WGS sequence"/>
</dbReference>
<name>A0A840BYR6_9HYPH</name>
<evidence type="ECO:0000259" key="3">
    <source>
        <dbReference type="PROSITE" id="PS50937"/>
    </source>
</evidence>
<sequence length="196" mass="21355">MDKGPDAFRTISEVAEDLDLPQHVLRFWETRFSQIKPLKRGGGRRYYRPDDVDLLRGIRHLLYGEGYTIKGVQRILKEEGVRYVETIWRQDGTAPAPVPRADADNEDDAPEYAAAPEDGPFLFDDGSLAQTRKAPAPAAAMPAARSPAAEPAPAPTPTGTSGLTAAQLRALQAVLAELAECRRLLEAARHGPDGDD</sequence>
<dbReference type="PANTHER" id="PTHR30204:SF15">
    <property type="entry name" value="BLL5018 PROTEIN"/>
    <property type="match status" value="1"/>
</dbReference>
<feature type="region of interest" description="Disordered" evidence="2">
    <location>
        <begin position="93"/>
        <end position="164"/>
    </location>
</feature>
<dbReference type="InterPro" id="IPR047057">
    <property type="entry name" value="MerR_fam"/>
</dbReference>
<dbReference type="CDD" id="cd04765">
    <property type="entry name" value="HTH_MlrA-like_sg2"/>
    <property type="match status" value="1"/>
</dbReference>
<dbReference type="InterPro" id="IPR009061">
    <property type="entry name" value="DNA-bd_dom_put_sf"/>
</dbReference>
<dbReference type="RefSeq" id="WP_183315822.1">
    <property type="nucleotide sequence ID" value="NZ_JACIEN010000001.1"/>
</dbReference>
<evidence type="ECO:0000313" key="4">
    <source>
        <dbReference type="EMBL" id="MBB4015916.1"/>
    </source>
</evidence>
<feature type="domain" description="HTH merR-type" evidence="3">
    <location>
        <begin position="10"/>
        <end position="78"/>
    </location>
</feature>
<feature type="compositionally biased region" description="Low complexity" evidence="2">
    <location>
        <begin position="129"/>
        <end position="149"/>
    </location>
</feature>
<dbReference type="InterPro" id="IPR000551">
    <property type="entry name" value="MerR-type_HTH_dom"/>
</dbReference>
<dbReference type="Gene3D" id="1.10.1660.10">
    <property type="match status" value="1"/>
</dbReference>
<evidence type="ECO:0000256" key="1">
    <source>
        <dbReference type="ARBA" id="ARBA00023125"/>
    </source>
</evidence>
<comment type="caution">
    <text evidence="4">The sequence shown here is derived from an EMBL/GenBank/DDBJ whole genome shotgun (WGS) entry which is preliminary data.</text>
</comment>
<dbReference type="AlphaFoldDB" id="A0A840BYR6"/>
<dbReference type="PANTHER" id="PTHR30204">
    <property type="entry name" value="REDOX-CYCLING DRUG-SENSING TRANSCRIPTIONAL ACTIVATOR SOXR"/>
    <property type="match status" value="1"/>
</dbReference>
<gene>
    <name evidence="4" type="ORF">GGR16_000922</name>
</gene>
<dbReference type="PROSITE" id="PS50937">
    <property type="entry name" value="HTH_MERR_2"/>
    <property type="match status" value="1"/>
</dbReference>
<dbReference type="EMBL" id="JACIEN010000001">
    <property type="protein sequence ID" value="MBB4015916.1"/>
    <property type="molecule type" value="Genomic_DNA"/>
</dbReference>